<evidence type="ECO:0000256" key="4">
    <source>
        <dbReference type="ARBA" id="ARBA00023163"/>
    </source>
</evidence>
<evidence type="ECO:0000259" key="5">
    <source>
        <dbReference type="Pfam" id="PF04542"/>
    </source>
</evidence>
<evidence type="ECO:0000256" key="3">
    <source>
        <dbReference type="ARBA" id="ARBA00023082"/>
    </source>
</evidence>
<dbReference type="InterPro" id="IPR036388">
    <property type="entry name" value="WH-like_DNA-bd_sf"/>
</dbReference>
<dbReference type="PANTHER" id="PTHR43133">
    <property type="entry name" value="RNA POLYMERASE ECF-TYPE SIGMA FACTO"/>
    <property type="match status" value="1"/>
</dbReference>
<name>A0A939EGW2_9HYPH</name>
<dbReference type="InterPro" id="IPR014284">
    <property type="entry name" value="RNA_pol_sigma-70_dom"/>
</dbReference>
<dbReference type="InterPro" id="IPR007627">
    <property type="entry name" value="RNA_pol_sigma70_r2"/>
</dbReference>
<organism evidence="7 8">
    <name type="scientific">Roseibium aggregatum</name>
    <dbReference type="NCBI Taxonomy" id="187304"/>
    <lineage>
        <taxon>Bacteria</taxon>
        <taxon>Pseudomonadati</taxon>
        <taxon>Pseudomonadota</taxon>
        <taxon>Alphaproteobacteria</taxon>
        <taxon>Hyphomicrobiales</taxon>
        <taxon>Stappiaceae</taxon>
        <taxon>Roseibium</taxon>
    </lineage>
</organism>
<dbReference type="SUPFAM" id="SSF88946">
    <property type="entry name" value="Sigma2 domain of RNA polymerase sigma factors"/>
    <property type="match status" value="1"/>
</dbReference>
<dbReference type="InterPro" id="IPR013325">
    <property type="entry name" value="RNA_pol_sigma_r2"/>
</dbReference>
<dbReference type="InterPro" id="IPR039425">
    <property type="entry name" value="RNA_pol_sigma-70-like"/>
</dbReference>
<dbReference type="CDD" id="cd06171">
    <property type="entry name" value="Sigma70_r4"/>
    <property type="match status" value="1"/>
</dbReference>
<keyword evidence="4" id="KW-0804">Transcription</keyword>
<dbReference type="RefSeq" id="WP_207142609.1">
    <property type="nucleotide sequence ID" value="NZ_JAEKJZ010000005.1"/>
</dbReference>
<comment type="caution">
    <text evidence="7">The sequence shown here is derived from an EMBL/GenBank/DDBJ whole genome shotgun (WGS) entry which is preliminary data.</text>
</comment>
<dbReference type="Gene3D" id="1.10.1740.10">
    <property type="match status" value="1"/>
</dbReference>
<dbReference type="PANTHER" id="PTHR43133:SF63">
    <property type="entry name" value="RNA POLYMERASE SIGMA FACTOR FECI-RELATED"/>
    <property type="match status" value="1"/>
</dbReference>
<dbReference type="Pfam" id="PF08281">
    <property type="entry name" value="Sigma70_r4_2"/>
    <property type="match status" value="1"/>
</dbReference>
<evidence type="ECO:0000256" key="1">
    <source>
        <dbReference type="ARBA" id="ARBA00010641"/>
    </source>
</evidence>
<dbReference type="SUPFAM" id="SSF88659">
    <property type="entry name" value="Sigma3 and sigma4 domains of RNA polymerase sigma factors"/>
    <property type="match status" value="1"/>
</dbReference>
<dbReference type="GO" id="GO:0006352">
    <property type="term" value="P:DNA-templated transcription initiation"/>
    <property type="evidence" value="ECO:0007669"/>
    <property type="project" value="InterPro"/>
</dbReference>
<gene>
    <name evidence="7" type="ORF">JF539_20530</name>
</gene>
<dbReference type="GO" id="GO:0003677">
    <property type="term" value="F:DNA binding"/>
    <property type="evidence" value="ECO:0007669"/>
    <property type="project" value="InterPro"/>
</dbReference>
<dbReference type="Proteomes" id="UP000664096">
    <property type="component" value="Unassembled WGS sequence"/>
</dbReference>
<dbReference type="GO" id="GO:0016987">
    <property type="term" value="F:sigma factor activity"/>
    <property type="evidence" value="ECO:0007669"/>
    <property type="project" value="UniProtKB-KW"/>
</dbReference>
<sequence>MGSKDGESRLASYLSYRLALVNYVTPIIGSREDAEDIVQEAFLRFQPSKTPIKGSSRAYLFKIAYNLAVDWTRRKKLETRLHSDDLPHWTRPQDVTTPEKNLLLEDELKRLSDYLDTCSQETRTALEMYRFGGFTMEQIAEQLGISVSSVHRLLRKTMAALAGLMDDDN</sequence>
<keyword evidence="3" id="KW-0731">Sigma factor</keyword>
<comment type="similarity">
    <text evidence="1">Belongs to the sigma-70 factor family. ECF subfamily.</text>
</comment>
<dbReference type="EMBL" id="JAEKJZ010000005">
    <property type="protein sequence ID" value="MBN9672753.1"/>
    <property type="molecule type" value="Genomic_DNA"/>
</dbReference>
<dbReference type="AlphaFoldDB" id="A0A939EGW2"/>
<evidence type="ECO:0000313" key="8">
    <source>
        <dbReference type="Proteomes" id="UP000664096"/>
    </source>
</evidence>
<dbReference type="Pfam" id="PF04542">
    <property type="entry name" value="Sigma70_r2"/>
    <property type="match status" value="1"/>
</dbReference>
<dbReference type="Gene3D" id="1.10.10.10">
    <property type="entry name" value="Winged helix-like DNA-binding domain superfamily/Winged helix DNA-binding domain"/>
    <property type="match status" value="1"/>
</dbReference>
<evidence type="ECO:0000256" key="2">
    <source>
        <dbReference type="ARBA" id="ARBA00023015"/>
    </source>
</evidence>
<reference evidence="7" key="1">
    <citation type="submission" date="2020-12" db="EMBL/GenBank/DDBJ databases">
        <title>Oil enriched cultivation method for isolating marine PHA-producing bacteria.</title>
        <authorList>
            <person name="Zheng W."/>
            <person name="Yu S."/>
            <person name="Huang Y."/>
        </authorList>
    </citation>
    <scope>NUCLEOTIDE SEQUENCE</scope>
    <source>
        <strain evidence="7">SY-2-12</strain>
    </source>
</reference>
<dbReference type="InterPro" id="IPR013249">
    <property type="entry name" value="RNA_pol_sigma70_r4_t2"/>
</dbReference>
<feature type="domain" description="RNA polymerase sigma factor 70 region 4 type 2" evidence="6">
    <location>
        <begin position="115"/>
        <end position="161"/>
    </location>
</feature>
<keyword evidence="2" id="KW-0805">Transcription regulation</keyword>
<dbReference type="NCBIfam" id="TIGR02937">
    <property type="entry name" value="sigma70-ECF"/>
    <property type="match status" value="1"/>
</dbReference>
<feature type="domain" description="RNA polymerase sigma-70 region 2" evidence="5">
    <location>
        <begin position="14"/>
        <end position="76"/>
    </location>
</feature>
<protein>
    <submittedName>
        <fullName evidence="7">RNA polymerase sigma factor</fullName>
    </submittedName>
</protein>
<dbReference type="InterPro" id="IPR013324">
    <property type="entry name" value="RNA_pol_sigma_r3/r4-like"/>
</dbReference>
<accession>A0A939EGW2</accession>
<evidence type="ECO:0000259" key="6">
    <source>
        <dbReference type="Pfam" id="PF08281"/>
    </source>
</evidence>
<proteinExistence type="inferred from homology"/>
<evidence type="ECO:0000313" key="7">
    <source>
        <dbReference type="EMBL" id="MBN9672753.1"/>
    </source>
</evidence>